<reference evidence="1 2" key="1">
    <citation type="submission" date="2014-11" db="EMBL/GenBank/DDBJ databases">
        <title>Genome of a novel goose pathogen.</title>
        <authorList>
            <person name="Hansen C.M."/>
            <person name="Hueffer K."/>
            <person name="Choi S.C."/>
        </authorList>
    </citation>
    <scope>NUCLEOTIDE SEQUENCE [LARGE SCALE GENOMIC DNA]</scope>
    <source>
        <strain evidence="1 2">KH1503</strain>
    </source>
</reference>
<evidence type="ECO:0000313" key="2">
    <source>
        <dbReference type="Proteomes" id="UP000036027"/>
    </source>
</evidence>
<sequence>MSESIRKHLDFLRSVYKALQEQRREARKTELHDAYRFNPFHFFTTNENGLSAVLAFLLDPKESHGQGDLLLNAFLKRMKLYSFLGYESVGVSLEKTIGSKRRHDIFIEGFIGSKSVWALSIENKLRDAADQPQQIQDYIEDLKSKSKDQYCLVYLPSLERIPSEHSISKENFGLVSTNGHLKVLDAGGLIGWLQEAPIIAPKIRQFVEYFIQFLKEDVMGETVDTNELVEHIVGDEKNLESALEVIAAEQQIRKYLWQRLCEQLGCKCRERYPCLVAAGWSIGSGSDFKPYSRYMWLGFYLKNDKDVVAGVGIEFSGTYYHSCCYGVWMKQAYLSDEVLSQKIEELRVSTNGSKSSSWPFYEWLSGDLKNWEPSTWLRIPSGRLADELFEKWQPLLDIFEEIRKRPVSQ</sequence>
<protein>
    <recommendedName>
        <fullName evidence="3">PD-(D/E)XK nuclease superfamily protein</fullName>
    </recommendedName>
</protein>
<name>A0A0J0YUT9_9NEIS</name>
<dbReference type="RefSeq" id="WP_047759967.1">
    <property type="nucleotide sequence ID" value="NZ_CP091510.1"/>
</dbReference>
<dbReference type="Pfam" id="PF14281">
    <property type="entry name" value="PDDEXK_4"/>
    <property type="match status" value="1"/>
</dbReference>
<comment type="caution">
    <text evidence="1">The sequence shown here is derived from an EMBL/GenBank/DDBJ whole genome shotgun (WGS) entry which is preliminary data.</text>
</comment>
<dbReference type="AlphaFoldDB" id="A0A0J0YUT9"/>
<evidence type="ECO:0008006" key="3">
    <source>
        <dbReference type="Google" id="ProtNLM"/>
    </source>
</evidence>
<dbReference type="OrthoDB" id="8399783at2"/>
<accession>A0A0J0YUT9</accession>
<dbReference type="EMBL" id="JTDO01000001">
    <property type="protein sequence ID" value="KLT73874.1"/>
    <property type="molecule type" value="Genomic_DNA"/>
</dbReference>
<keyword evidence="2" id="KW-1185">Reference proteome</keyword>
<gene>
    <name evidence="1" type="ORF">PL75_00610</name>
</gene>
<proteinExistence type="predicted"/>
<dbReference type="Proteomes" id="UP000036027">
    <property type="component" value="Unassembled WGS sequence"/>
</dbReference>
<dbReference type="InterPro" id="IPR029470">
    <property type="entry name" value="PDDEXK_4"/>
</dbReference>
<dbReference type="PATRIC" id="fig|1470200.3.peg.142"/>
<evidence type="ECO:0000313" key="1">
    <source>
        <dbReference type="EMBL" id="KLT73874.1"/>
    </source>
</evidence>
<organism evidence="1 2">
    <name type="scientific">Neisseria arctica</name>
    <dbReference type="NCBI Taxonomy" id="1470200"/>
    <lineage>
        <taxon>Bacteria</taxon>
        <taxon>Pseudomonadati</taxon>
        <taxon>Pseudomonadota</taxon>
        <taxon>Betaproteobacteria</taxon>
        <taxon>Neisseriales</taxon>
        <taxon>Neisseriaceae</taxon>
        <taxon>Neisseria</taxon>
    </lineage>
</organism>